<dbReference type="InterPro" id="IPR013783">
    <property type="entry name" value="Ig-like_fold"/>
</dbReference>
<proteinExistence type="predicted"/>
<dbReference type="Proteomes" id="UP000293874">
    <property type="component" value="Unassembled WGS sequence"/>
</dbReference>
<protein>
    <submittedName>
        <fullName evidence="2">Putative secreted protein (Por secretion system target)</fullName>
    </submittedName>
</protein>
<dbReference type="AlphaFoldDB" id="A0A4Q7ML16"/>
<dbReference type="Pfam" id="PF18962">
    <property type="entry name" value="Por_Secre_tail"/>
    <property type="match status" value="1"/>
</dbReference>
<comment type="caution">
    <text evidence="2">The sequence shown here is derived from an EMBL/GenBank/DDBJ whole genome shotgun (WGS) entry which is preliminary data.</text>
</comment>
<feature type="domain" description="Secretion system C-terminal sorting" evidence="1">
    <location>
        <begin position="321"/>
        <end position="392"/>
    </location>
</feature>
<evidence type="ECO:0000313" key="2">
    <source>
        <dbReference type="EMBL" id="RZS68984.1"/>
    </source>
</evidence>
<organism evidence="2 3">
    <name type="scientific">Pseudobacter ginsenosidimutans</name>
    <dbReference type="NCBI Taxonomy" id="661488"/>
    <lineage>
        <taxon>Bacteria</taxon>
        <taxon>Pseudomonadati</taxon>
        <taxon>Bacteroidota</taxon>
        <taxon>Chitinophagia</taxon>
        <taxon>Chitinophagales</taxon>
        <taxon>Chitinophagaceae</taxon>
        <taxon>Pseudobacter</taxon>
    </lineage>
</organism>
<evidence type="ECO:0000313" key="3">
    <source>
        <dbReference type="Proteomes" id="UP000293874"/>
    </source>
</evidence>
<reference evidence="2 3" key="1">
    <citation type="submission" date="2019-02" db="EMBL/GenBank/DDBJ databases">
        <title>Genomic Encyclopedia of Type Strains, Phase IV (KMG-IV): sequencing the most valuable type-strain genomes for metagenomic binning, comparative biology and taxonomic classification.</title>
        <authorList>
            <person name="Goeker M."/>
        </authorList>
    </citation>
    <scope>NUCLEOTIDE SEQUENCE [LARGE SCALE GENOMIC DNA]</scope>
    <source>
        <strain evidence="2 3">DSM 18116</strain>
    </source>
</reference>
<dbReference type="NCBIfam" id="TIGR04183">
    <property type="entry name" value="Por_Secre_tail"/>
    <property type="match status" value="1"/>
</dbReference>
<name>A0A4Q7ML16_9BACT</name>
<gene>
    <name evidence="2" type="ORF">EV199_4808</name>
</gene>
<dbReference type="EMBL" id="SGXA01000003">
    <property type="protein sequence ID" value="RZS68984.1"/>
    <property type="molecule type" value="Genomic_DNA"/>
</dbReference>
<evidence type="ECO:0000259" key="1">
    <source>
        <dbReference type="Pfam" id="PF18962"/>
    </source>
</evidence>
<keyword evidence="3" id="KW-1185">Reference proteome</keyword>
<accession>A0A4Q7ML16</accession>
<dbReference type="InterPro" id="IPR026444">
    <property type="entry name" value="Secre_tail"/>
</dbReference>
<dbReference type="RefSeq" id="WP_130543354.1">
    <property type="nucleotide sequence ID" value="NZ_CP042431.1"/>
</dbReference>
<sequence>MKHVYLLLFIACYAPLILPAQQCPRIVGIMANGCGTGIQESRNEFIVLVNGNVPLNVNDLNIILPGNGAITPSNDDDFAANTGAVPTGGCISTVDDGAIIPPNTPFVIFMSNLVDVVYDFSSLCEQYGAVYLLYRNLLEPPLPTFLSQSNADTIKTVTLAVNGVAACYANFIWKQQVKGQSSNDGDFYRFPEPVDGKSVSNGFVNNGCASPVLYQNSNPLSGFTATYAEPSVQLNWTTAMELDAAYFEVNRSIDGYNFANAGTVQAQGAAGSVTRYSYNDPGPVLRRTYYRLRVIDRQGNSVYSRTISVRAGNSGITLNNLYPNPVSDVLIVDWTGTNSVKTQLSIRSLGGKILQTNTVTTVQGFNQYRLNTAQLSPGQYFLSLDYENDNIVEVFLKR</sequence>
<dbReference type="Gene3D" id="2.60.40.10">
    <property type="entry name" value="Immunoglobulins"/>
    <property type="match status" value="1"/>
</dbReference>
<dbReference type="OrthoDB" id="676445at2"/>